<dbReference type="Proteomes" id="UP000295568">
    <property type="component" value="Segment"/>
</dbReference>
<sequence>MSFVTLRIEFKDHVEDDGYVDRELCCARRIDTDLTPEEIAGVTECLGQSDGWHLATFSLLAAMENEGPVEL</sequence>
<organism evidence="1 2">
    <name type="scientific">Gordonia phage BrutonGaster</name>
    <dbReference type="NCBI Taxonomy" id="2530116"/>
    <lineage>
        <taxon>Viruses</taxon>
        <taxon>Duplodnaviria</taxon>
        <taxon>Heunggongvirae</taxon>
        <taxon>Uroviricota</taxon>
        <taxon>Caudoviricetes</taxon>
        <taxon>Oneupvirus</taxon>
        <taxon>Oneupvirus brutongaster</taxon>
    </lineage>
</organism>
<evidence type="ECO:0000313" key="1">
    <source>
        <dbReference type="EMBL" id="QBP33225.1"/>
    </source>
</evidence>
<gene>
    <name evidence="1" type="primary">3</name>
    <name evidence="1" type="ORF">SEA_BRUTONGASTER_3</name>
</gene>
<accession>A0A482JH15</accession>
<dbReference type="KEGG" id="vg:55011960"/>
<dbReference type="EMBL" id="MK524501">
    <property type="protein sequence ID" value="QBP33225.1"/>
    <property type="molecule type" value="Genomic_DNA"/>
</dbReference>
<reference evidence="1 2" key="1">
    <citation type="submission" date="2019-02" db="EMBL/GenBank/DDBJ databases">
        <authorList>
            <person name="Rowley M."/>
            <person name="Stucki C."/>
            <person name="Ghiringhelli B."/>
            <person name="Naegele L."/>
            <person name="Emmons C.B."/>
            <person name="Slowan-Pomeroy T."/>
            <person name="Briggs L.A."/>
            <person name="Garlena R.A."/>
            <person name="Russell D.A."/>
            <person name="Pope W.H."/>
            <person name="Molloy S.D."/>
            <person name="Jacobs-Sera D."/>
            <person name="Hatfull G.F."/>
        </authorList>
    </citation>
    <scope>NUCLEOTIDE SEQUENCE [LARGE SCALE GENOMIC DNA]</scope>
</reference>
<dbReference type="GeneID" id="55011960"/>
<dbReference type="RefSeq" id="YP_009820522.1">
    <property type="nucleotide sequence ID" value="NC_048169.1"/>
</dbReference>
<proteinExistence type="predicted"/>
<evidence type="ECO:0000313" key="2">
    <source>
        <dbReference type="Proteomes" id="UP000295568"/>
    </source>
</evidence>
<name>A0A482JH15_9CAUD</name>
<protein>
    <submittedName>
        <fullName evidence="1">Uncharacterized protein</fullName>
    </submittedName>
</protein>
<keyword evidence="2" id="KW-1185">Reference proteome</keyword>